<comment type="caution">
    <text evidence="1">The sequence shown here is derived from an EMBL/GenBank/DDBJ whole genome shotgun (WGS) entry which is preliminary data.</text>
</comment>
<dbReference type="EMBL" id="JACHKF010000001">
    <property type="protein sequence ID" value="MBB6565945.1"/>
    <property type="molecule type" value="Genomic_DNA"/>
</dbReference>
<gene>
    <name evidence="1" type="ORF">HNR71_001582</name>
</gene>
<dbReference type="AlphaFoldDB" id="A0A841S924"/>
<accession>A0A841S924</accession>
<evidence type="ECO:0000313" key="1">
    <source>
        <dbReference type="EMBL" id="MBB6565945.1"/>
    </source>
</evidence>
<protein>
    <submittedName>
        <fullName evidence="1">Uncharacterized protein</fullName>
    </submittedName>
</protein>
<proteinExistence type="predicted"/>
<evidence type="ECO:0000313" key="2">
    <source>
        <dbReference type="Proteomes" id="UP000553957"/>
    </source>
</evidence>
<organism evidence="1 2">
    <name type="scientific">Kribbella sandramycini</name>
    <dbReference type="NCBI Taxonomy" id="60450"/>
    <lineage>
        <taxon>Bacteria</taxon>
        <taxon>Bacillati</taxon>
        <taxon>Actinomycetota</taxon>
        <taxon>Actinomycetes</taxon>
        <taxon>Propionibacteriales</taxon>
        <taxon>Kribbellaceae</taxon>
        <taxon>Kribbella</taxon>
    </lineage>
</organism>
<dbReference type="Proteomes" id="UP000553957">
    <property type="component" value="Unassembled WGS sequence"/>
</dbReference>
<sequence>MDAGPLRQELQLAAARRVDHGLFRTGLALRFAHLRNEHRLVP</sequence>
<name>A0A841S924_9ACTN</name>
<reference evidence="1 2" key="1">
    <citation type="submission" date="2020-08" db="EMBL/GenBank/DDBJ databases">
        <title>Sequencing the genomes of 1000 actinobacteria strains.</title>
        <authorList>
            <person name="Klenk H.-P."/>
        </authorList>
    </citation>
    <scope>NUCLEOTIDE SEQUENCE [LARGE SCALE GENOMIC DNA]</scope>
    <source>
        <strain evidence="1 2">DSM 15626</strain>
    </source>
</reference>